<evidence type="ECO:0000259" key="2">
    <source>
        <dbReference type="Pfam" id="PF03544"/>
    </source>
</evidence>
<gene>
    <name evidence="3" type="ORF">IV454_28785</name>
</gene>
<proteinExistence type="predicted"/>
<dbReference type="Proteomes" id="UP000662888">
    <property type="component" value="Chromosome"/>
</dbReference>
<feature type="chain" id="PRO_5046725099" evidence="1">
    <location>
        <begin position="26"/>
        <end position="220"/>
    </location>
</feature>
<dbReference type="SUPFAM" id="SSF74653">
    <property type="entry name" value="TolA/TonB C-terminal domain"/>
    <property type="match status" value="1"/>
</dbReference>
<keyword evidence="1" id="KW-0732">Signal</keyword>
<organism evidence="3 4">
    <name type="scientific">Massilia antarctica</name>
    <dbReference type="NCBI Taxonomy" id="2765360"/>
    <lineage>
        <taxon>Bacteria</taxon>
        <taxon>Pseudomonadati</taxon>
        <taxon>Pseudomonadota</taxon>
        <taxon>Betaproteobacteria</taxon>
        <taxon>Burkholderiales</taxon>
        <taxon>Oxalobacteraceae</taxon>
        <taxon>Telluria group</taxon>
        <taxon>Massilia</taxon>
    </lineage>
</organism>
<sequence>MNLRTIGIALAVTFLTGTTMGSALAQTRAPSSTAHQLPSACTRPDWPPEARRYDLEGTTVLDYRIREWRIADVKVRKSSGWPILDAAAVRSLHACKPKTDAAQPREHAVRSVDYVWATSGGPSARPQLHADSCMASRLFSGFVPLDRTPTAHDGVLVRFLTNGRGEPFNIRLEGHVRDAALAEHIRHYVQSCRFVAANAPGPKTDAVYGRVLLVPPPAGK</sequence>
<evidence type="ECO:0000256" key="1">
    <source>
        <dbReference type="SAM" id="SignalP"/>
    </source>
</evidence>
<feature type="domain" description="TonB C-terminal" evidence="2">
    <location>
        <begin position="43"/>
        <end position="104"/>
    </location>
</feature>
<accession>A0AA48WBA2</accession>
<reference evidence="3 4" key="1">
    <citation type="submission" date="2020-11" db="EMBL/GenBank/DDBJ databases">
        <authorList>
            <person name="Sun Q."/>
        </authorList>
    </citation>
    <scope>NUCLEOTIDE SEQUENCE [LARGE SCALE GENOMIC DNA]</scope>
    <source>
        <strain evidence="3 4">P8398</strain>
    </source>
</reference>
<dbReference type="EMBL" id="CP065053">
    <property type="protein sequence ID" value="QPI49395.1"/>
    <property type="molecule type" value="Genomic_DNA"/>
</dbReference>
<evidence type="ECO:0000313" key="3">
    <source>
        <dbReference type="EMBL" id="QPI49395.1"/>
    </source>
</evidence>
<keyword evidence="4" id="KW-1185">Reference proteome</keyword>
<dbReference type="RefSeq" id="WP_206088983.1">
    <property type="nucleotide sequence ID" value="NZ_CP065053.1"/>
</dbReference>
<name>A0AA48WBA2_9BURK</name>
<evidence type="ECO:0000313" key="4">
    <source>
        <dbReference type="Proteomes" id="UP000662888"/>
    </source>
</evidence>
<feature type="signal peptide" evidence="1">
    <location>
        <begin position="1"/>
        <end position="25"/>
    </location>
</feature>
<dbReference type="Gene3D" id="3.30.1150.10">
    <property type="match status" value="1"/>
</dbReference>
<dbReference type="Pfam" id="PF03544">
    <property type="entry name" value="TonB_C"/>
    <property type="match status" value="1"/>
</dbReference>
<dbReference type="InterPro" id="IPR037682">
    <property type="entry name" value="TonB_C"/>
</dbReference>
<protein>
    <submittedName>
        <fullName evidence="3">Energy transducer TonB</fullName>
    </submittedName>
</protein>